<dbReference type="SUPFAM" id="SSF51735">
    <property type="entry name" value="NAD(P)-binding Rossmann-fold domains"/>
    <property type="match status" value="1"/>
</dbReference>
<dbReference type="PANTHER" id="PTHR22981">
    <property type="entry name" value="3-HYDROXYISOBUTYRATE DEHYDROGENASE-RELATED"/>
    <property type="match status" value="1"/>
</dbReference>
<evidence type="ECO:0000256" key="3">
    <source>
        <dbReference type="PIRSR" id="PIRSR000103-1"/>
    </source>
</evidence>
<evidence type="ECO:0000313" key="7">
    <source>
        <dbReference type="Proteomes" id="UP000092213"/>
    </source>
</evidence>
<dbReference type="Pfam" id="PF03446">
    <property type="entry name" value="NAD_binding_2"/>
    <property type="match status" value="1"/>
</dbReference>
<dbReference type="Gene3D" id="3.40.50.720">
    <property type="entry name" value="NAD(P)-binding Rossmann-like Domain"/>
    <property type="match status" value="1"/>
</dbReference>
<dbReference type="InterPro" id="IPR015815">
    <property type="entry name" value="HIBADH-related"/>
</dbReference>
<evidence type="ECO:0000256" key="2">
    <source>
        <dbReference type="ARBA" id="ARBA00023027"/>
    </source>
</evidence>
<proteinExistence type="predicted"/>
<dbReference type="InterPro" id="IPR008927">
    <property type="entry name" value="6-PGluconate_DH-like_C_sf"/>
</dbReference>
<dbReference type="Proteomes" id="UP000092213">
    <property type="component" value="Chromosome"/>
</dbReference>
<evidence type="ECO:0000313" key="6">
    <source>
        <dbReference type="EMBL" id="ANN74311.1"/>
    </source>
</evidence>
<evidence type="ECO:0000256" key="1">
    <source>
        <dbReference type="ARBA" id="ARBA00023002"/>
    </source>
</evidence>
<dbReference type="InterPro" id="IPR006115">
    <property type="entry name" value="6PGDH_NADP-bd"/>
</dbReference>
<dbReference type="PROSITE" id="PS00895">
    <property type="entry name" value="3_HYDROXYISOBUT_DH"/>
    <property type="match status" value="1"/>
</dbReference>
<accession>A0A193G4D4</accession>
<dbReference type="EMBL" id="CP016171">
    <property type="protein sequence ID" value="ANN74311.1"/>
    <property type="molecule type" value="Genomic_DNA"/>
</dbReference>
<dbReference type="Pfam" id="PF14833">
    <property type="entry name" value="NAD_binding_11"/>
    <property type="match status" value="1"/>
</dbReference>
<dbReference type="InterPro" id="IPR029154">
    <property type="entry name" value="HIBADH-like_NADP-bd"/>
</dbReference>
<dbReference type="GO" id="GO:0051287">
    <property type="term" value="F:NAD binding"/>
    <property type="evidence" value="ECO:0007669"/>
    <property type="project" value="InterPro"/>
</dbReference>
<dbReference type="Gene3D" id="1.10.1040.10">
    <property type="entry name" value="N-(1-d-carboxylethyl)-l-norvaline Dehydrogenase, domain 2"/>
    <property type="match status" value="1"/>
</dbReference>
<dbReference type="PIRSF" id="PIRSF000103">
    <property type="entry name" value="HIBADH"/>
    <property type="match status" value="1"/>
</dbReference>
<evidence type="ECO:0000259" key="5">
    <source>
        <dbReference type="Pfam" id="PF14833"/>
    </source>
</evidence>
<feature type="active site" evidence="3">
    <location>
        <position position="172"/>
    </location>
</feature>
<keyword evidence="2" id="KW-0520">NAD</keyword>
<feature type="domain" description="3-hydroxyisobutyrate dehydrogenase-like NAD-binding" evidence="5">
    <location>
        <begin position="166"/>
        <end position="286"/>
    </location>
</feature>
<dbReference type="SUPFAM" id="SSF48179">
    <property type="entry name" value="6-phosphogluconate dehydrogenase C-terminal domain-like"/>
    <property type="match status" value="1"/>
</dbReference>
<dbReference type="InterPro" id="IPR002204">
    <property type="entry name" value="3-OH-isobutyrate_DH-rel_CS"/>
</dbReference>
<evidence type="ECO:0000259" key="4">
    <source>
        <dbReference type="Pfam" id="PF03446"/>
    </source>
</evidence>
<dbReference type="AlphaFoldDB" id="A0A193G4D4"/>
<dbReference type="RefSeq" id="WP_066672350.1">
    <property type="nucleotide sequence ID" value="NZ_CP016171.1"/>
</dbReference>
<organism evidence="6 7">
    <name type="scientific">Bordetella bronchialis</name>
    <dbReference type="NCBI Taxonomy" id="463025"/>
    <lineage>
        <taxon>Bacteria</taxon>
        <taxon>Pseudomonadati</taxon>
        <taxon>Pseudomonadota</taxon>
        <taxon>Betaproteobacteria</taxon>
        <taxon>Burkholderiales</taxon>
        <taxon>Alcaligenaceae</taxon>
        <taxon>Bordetella</taxon>
    </lineage>
</organism>
<dbReference type="InterPro" id="IPR013328">
    <property type="entry name" value="6PGD_dom2"/>
</dbReference>
<keyword evidence="1" id="KW-0560">Oxidoreductase</keyword>
<dbReference type="GO" id="GO:0016054">
    <property type="term" value="P:organic acid catabolic process"/>
    <property type="evidence" value="ECO:0007669"/>
    <property type="project" value="UniProtKB-ARBA"/>
</dbReference>
<sequence length="303" mass="31273">MQSETYGFIGLGNMGGPMAGRLLDAGHGLAVYDTSAAAVQALAGRGAAACANAREVAERAETVFLSLPTPDIVQRVATDPDGLMAGGRVKRVVDLSTIGPRTAREVSRALARRDILYVDAPVSGGVGGARAGTLAVMAACPKADYDALLPALKHFGPVFYLGAEAGMGQSMKLANNLMSAAAVAITSEAMAMGVKAGLDPKTMLDVINSGSGRNTASQDKFPRAVLTGTFDIGFAARLAYKDVRLCVDEAEAIGVPMVVGSAVREMLVMTHAMCGEDADFTHIAKMVETIAGVAIRQRGEAAK</sequence>
<name>A0A193G4D4_9BORD</name>
<dbReference type="STRING" id="463025.BAU08_25755"/>
<reference evidence="6 7" key="1">
    <citation type="submission" date="2016-06" db="EMBL/GenBank/DDBJ databases">
        <title>Complete genome sequences of Bordetella bronchialis and Bordetella flabilis.</title>
        <authorList>
            <person name="LiPuma J.J."/>
            <person name="Spilker T."/>
        </authorList>
    </citation>
    <scope>NUCLEOTIDE SEQUENCE [LARGE SCALE GENOMIC DNA]</scope>
    <source>
        <strain evidence="6 7">AU17976</strain>
    </source>
</reference>
<dbReference type="PANTHER" id="PTHR22981:SF7">
    <property type="entry name" value="3-HYDROXYISOBUTYRATE DEHYDROGENASE, MITOCHONDRIAL"/>
    <property type="match status" value="1"/>
</dbReference>
<dbReference type="GO" id="GO:0016616">
    <property type="term" value="F:oxidoreductase activity, acting on the CH-OH group of donors, NAD or NADP as acceptor"/>
    <property type="evidence" value="ECO:0007669"/>
    <property type="project" value="TreeGrafter"/>
</dbReference>
<gene>
    <name evidence="6" type="ORF">BAU08_25755</name>
</gene>
<dbReference type="GO" id="GO:0050661">
    <property type="term" value="F:NADP binding"/>
    <property type="evidence" value="ECO:0007669"/>
    <property type="project" value="InterPro"/>
</dbReference>
<feature type="domain" description="6-phosphogluconate dehydrogenase NADP-binding" evidence="4">
    <location>
        <begin position="6"/>
        <end position="161"/>
    </location>
</feature>
<protein>
    <submittedName>
        <fullName evidence="6">Oxidoreductase</fullName>
    </submittedName>
</protein>
<dbReference type="InterPro" id="IPR036291">
    <property type="entry name" value="NAD(P)-bd_dom_sf"/>
</dbReference>